<evidence type="ECO:0000259" key="2">
    <source>
        <dbReference type="Pfam" id="PF07589"/>
    </source>
</evidence>
<dbReference type="NCBIfam" id="NF035944">
    <property type="entry name" value="PEPxxWA-CTERM"/>
    <property type="match status" value="1"/>
</dbReference>
<dbReference type="NCBIfam" id="NF038126">
    <property type="entry name" value="PEP_CTERM_FxDxF"/>
    <property type="match status" value="1"/>
</dbReference>
<dbReference type="OrthoDB" id="8701420at2"/>
<keyword evidence="1" id="KW-0732">Signal</keyword>
<feature type="signal peptide" evidence="1">
    <location>
        <begin position="1"/>
        <end position="23"/>
    </location>
</feature>
<dbReference type="Proteomes" id="UP000584325">
    <property type="component" value="Unassembled WGS sequence"/>
</dbReference>
<evidence type="ECO:0000313" key="6">
    <source>
        <dbReference type="Proteomes" id="UP000584325"/>
    </source>
</evidence>
<accession>A0A4P8HQP8</accession>
<dbReference type="Gene3D" id="2.60.120.260">
    <property type="entry name" value="Galactose-binding domain-like"/>
    <property type="match status" value="1"/>
</dbReference>
<dbReference type="EMBL" id="CP040017">
    <property type="protein sequence ID" value="QCP10784.1"/>
    <property type="molecule type" value="Genomic_DNA"/>
</dbReference>
<evidence type="ECO:0000313" key="4">
    <source>
        <dbReference type="EMBL" id="QCP10784.1"/>
    </source>
</evidence>
<protein>
    <submittedName>
        <fullName evidence="4">PEP-CTERM sorting domain-containing protein</fullName>
    </submittedName>
</protein>
<reference evidence="4 5" key="1">
    <citation type="submission" date="2019-05" db="EMBL/GenBank/DDBJ databases">
        <title>Draft Genome Sequences of Six Type Strains of the Genus Massilia.</title>
        <authorList>
            <person name="Miess H."/>
            <person name="Frediansyhah A."/>
            <person name="Gross H."/>
        </authorList>
    </citation>
    <scope>NUCLEOTIDE SEQUENCE [LARGE SCALE GENOMIC DNA]</scope>
    <source>
        <strain evidence="4 5">DSMZ 26121</strain>
    </source>
</reference>
<evidence type="ECO:0000313" key="5">
    <source>
        <dbReference type="Proteomes" id="UP000298763"/>
    </source>
</evidence>
<dbReference type="AlphaFoldDB" id="A0A4P8HQP8"/>
<name>A0A4P8HQP8_9BURK</name>
<gene>
    <name evidence="4" type="ORF">FCL38_10330</name>
    <name evidence="3" type="ORF">FHS02_003544</name>
</gene>
<evidence type="ECO:0000256" key="1">
    <source>
        <dbReference type="SAM" id="SignalP"/>
    </source>
</evidence>
<dbReference type="RefSeq" id="WP_137313663.1">
    <property type="nucleotide sequence ID" value="NZ_CP040017.1"/>
</dbReference>
<evidence type="ECO:0000313" key="3">
    <source>
        <dbReference type="EMBL" id="MBB3222721.1"/>
    </source>
</evidence>
<proteinExistence type="predicted"/>
<organism evidence="3 6">
    <name type="scientific">Pseudoduganella umbonata</name>
    <dbReference type="NCBI Taxonomy" id="864828"/>
    <lineage>
        <taxon>Bacteria</taxon>
        <taxon>Pseudomonadati</taxon>
        <taxon>Pseudomonadota</taxon>
        <taxon>Betaproteobacteria</taxon>
        <taxon>Burkholderiales</taxon>
        <taxon>Oxalobacteraceae</taxon>
        <taxon>Telluria group</taxon>
        <taxon>Pseudoduganella</taxon>
    </lineage>
</organism>
<dbReference type="NCBIfam" id="TIGR02595">
    <property type="entry name" value="PEP_CTERM"/>
    <property type="match status" value="1"/>
</dbReference>
<dbReference type="Proteomes" id="UP000298763">
    <property type="component" value="Chromosome"/>
</dbReference>
<reference evidence="3 6" key="2">
    <citation type="submission" date="2020-08" db="EMBL/GenBank/DDBJ databases">
        <title>Genomic Encyclopedia of Type Strains, Phase III (KMG-III): the genomes of soil and plant-associated and newly described type strains.</title>
        <authorList>
            <person name="Whitman W."/>
        </authorList>
    </citation>
    <scope>NUCLEOTIDE SEQUENCE [LARGE SCALE GENOMIC DNA]</scope>
    <source>
        <strain evidence="3 6">CECT 7753</strain>
    </source>
</reference>
<keyword evidence="5" id="KW-1185">Reference proteome</keyword>
<feature type="chain" id="PRO_5044607364" evidence="1">
    <location>
        <begin position="24"/>
        <end position="246"/>
    </location>
</feature>
<dbReference type="EMBL" id="JACHXS010000006">
    <property type="protein sequence ID" value="MBB3222721.1"/>
    <property type="molecule type" value="Genomic_DNA"/>
</dbReference>
<sequence>MRLKTVLLSLFAAATLGTGLAHAATNLVANGDFEKTTNGTNKQLSATVTSEEKRTTISGWTSSNGNDGGYNFVLDSATAPTWDSAIWLKGSGNGYDPLDGRGNIFASDSQYWPGVLSQTVSGLTAGNAYTLTFDYALAQQVGFDGANVDNFWQVGFGTATQDSTALSIANGGFSGWQTASMTFTAAGASQVLSFLAKGTAPGAPPFLLLDGVSLVSAVPEPATWGMLLGGLGLVAFAARRRGNKTA</sequence>
<dbReference type="Pfam" id="PF07589">
    <property type="entry name" value="PEP-CTERM"/>
    <property type="match status" value="1"/>
</dbReference>
<feature type="domain" description="Ice-binding protein C-terminal" evidence="2">
    <location>
        <begin position="217"/>
        <end position="241"/>
    </location>
</feature>
<dbReference type="InterPro" id="IPR013424">
    <property type="entry name" value="Ice-binding_C"/>
</dbReference>